<evidence type="ECO:0000313" key="2">
    <source>
        <dbReference type="EMBL" id="RMC17135.1"/>
    </source>
</evidence>
<accession>A0A3M0KVG7</accession>
<dbReference type="Proteomes" id="UP000269221">
    <property type="component" value="Unassembled WGS sequence"/>
</dbReference>
<evidence type="ECO:0000256" key="1">
    <source>
        <dbReference type="SAM" id="MobiDB-lite"/>
    </source>
</evidence>
<comment type="caution">
    <text evidence="2">The sequence shown here is derived from an EMBL/GenBank/DDBJ whole genome shotgun (WGS) entry which is preliminary data.</text>
</comment>
<organism evidence="2 3">
    <name type="scientific">Hirundo rustica rustica</name>
    <dbReference type="NCBI Taxonomy" id="333673"/>
    <lineage>
        <taxon>Eukaryota</taxon>
        <taxon>Metazoa</taxon>
        <taxon>Chordata</taxon>
        <taxon>Craniata</taxon>
        <taxon>Vertebrata</taxon>
        <taxon>Euteleostomi</taxon>
        <taxon>Archelosauria</taxon>
        <taxon>Archosauria</taxon>
        <taxon>Dinosauria</taxon>
        <taxon>Saurischia</taxon>
        <taxon>Theropoda</taxon>
        <taxon>Coelurosauria</taxon>
        <taxon>Aves</taxon>
        <taxon>Neognathae</taxon>
        <taxon>Neoaves</taxon>
        <taxon>Telluraves</taxon>
        <taxon>Australaves</taxon>
        <taxon>Passeriformes</taxon>
        <taxon>Sylvioidea</taxon>
        <taxon>Hirundinidae</taxon>
        <taxon>Hirundo</taxon>
    </lineage>
</organism>
<evidence type="ECO:0000313" key="3">
    <source>
        <dbReference type="Proteomes" id="UP000269221"/>
    </source>
</evidence>
<sequence>MTRLRPPAEVSDDNYMCKLYFQVFLHSGYTLGTANKRKHSSINTILEEREERRGEGERRGEEGEERRGEERRGEREERRGEEEREERRGEERRGERRRGSSLLERGEERRGDCKGDEKANK</sequence>
<feature type="compositionally biased region" description="Basic and acidic residues" evidence="1">
    <location>
        <begin position="46"/>
        <end position="121"/>
    </location>
</feature>
<dbReference type="AlphaFoldDB" id="A0A3M0KVG7"/>
<name>A0A3M0KVG7_HIRRU</name>
<feature type="region of interest" description="Disordered" evidence="1">
    <location>
        <begin position="45"/>
        <end position="121"/>
    </location>
</feature>
<dbReference type="EMBL" id="QRBI01000099">
    <property type="protein sequence ID" value="RMC17135.1"/>
    <property type="molecule type" value="Genomic_DNA"/>
</dbReference>
<reference evidence="2 3" key="1">
    <citation type="submission" date="2018-07" db="EMBL/GenBank/DDBJ databases">
        <title>A high quality draft genome assembly of the barn swallow (H. rustica rustica).</title>
        <authorList>
            <person name="Formenti G."/>
            <person name="Chiara M."/>
            <person name="Poveda L."/>
            <person name="Francoijs K.-J."/>
            <person name="Bonisoli-Alquati A."/>
            <person name="Canova L."/>
            <person name="Gianfranceschi L."/>
            <person name="Horner D.S."/>
            <person name="Saino N."/>
        </authorList>
    </citation>
    <scope>NUCLEOTIDE SEQUENCE [LARGE SCALE GENOMIC DNA]</scope>
    <source>
        <strain evidence="2">Chelidonia</strain>
        <tissue evidence="2">Blood</tissue>
    </source>
</reference>
<gene>
    <name evidence="2" type="ORF">DUI87_05712</name>
</gene>
<proteinExistence type="predicted"/>
<keyword evidence="3" id="KW-1185">Reference proteome</keyword>
<protein>
    <submittedName>
        <fullName evidence="2">Uncharacterized protein</fullName>
    </submittedName>
</protein>